<gene>
    <name evidence="1" type="ORF">V1525DRAFT_441884</name>
</gene>
<keyword evidence="2" id="KW-1185">Reference proteome</keyword>
<organism evidence="1 2">
    <name type="scientific">Lipomyces kononenkoae</name>
    <name type="common">Yeast</name>
    <dbReference type="NCBI Taxonomy" id="34357"/>
    <lineage>
        <taxon>Eukaryota</taxon>
        <taxon>Fungi</taxon>
        <taxon>Dikarya</taxon>
        <taxon>Ascomycota</taxon>
        <taxon>Saccharomycotina</taxon>
        <taxon>Lipomycetes</taxon>
        <taxon>Lipomycetales</taxon>
        <taxon>Lipomycetaceae</taxon>
        <taxon>Lipomyces</taxon>
    </lineage>
</organism>
<dbReference type="EMBL" id="MU971364">
    <property type="protein sequence ID" value="KAK9237772.1"/>
    <property type="molecule type" value="Genomic_DNA"/>
</dbReference>
<proteinExistence type="predicted"/>
<sequence>MAEASGGPEAKIESTPSTTYSWLISKGAIPIPGTTKIARLEENVKAAHLELTKAEVDKINEFVENADVASDSYPSS</sequence>
<evidence type="ECO:0000313" key="1">
    <source>
        <dbReference type="EMBL" id="KAK9237772.1"/>
    </source>
</evidence>
<evidence type="ECO:0000313" key="2">
    <source>
        <dbReference type="Proteomes" id="UP001433508"/>
    </source>
</evidence>
<comment type="caution">
    <text evidence="1">The sequence shown here is derived from an EMBL/GenBank/DDBJ whole genome shotgun (WGS) entry which is preliminary data.</text>
</comment>
<accession>A0ACC3T3X3</accession>
<dbReference type="Proteomes" id="UP001433508">
    <property type="component" value="Unassembled WGS sequence"/>
</dbReference>
<reference evidence="2" key="1">
    <citation type="journal article" date="2024" name="Front. Bioeng. Biotechnol.">
        <title>Genome-scale model development and genomic sequencing of the oleaginous clade Lipomyces.</title>
        <authorList>
            <person name="Czajka J.J."/>
            <person name="Han Y."/>
            <person name="Kim J."/>
            <person name="Mondo S.J."/>
            <person name="Hofstad B.A."/>
            <person name="Robles A."/>
            <person name="Haridas S."/>
            <person name="Riley R."/>
            <person name="LaButti K."/>
            <person name="Pangilinan J."/>
            <person name="Andreopoulos W."/>
            <person name="Lipzen A."/>
            <person name="Yan J."/>
            <person name="Wang M."/>
            <person name="Ng V."/>
            <person name="Grigoriev I.V."/>
            <person name="Spatafora J.W."/>
            <person name="Magnuson J.K."/>
            <person name="Baker S.E."/>
            <person name="Pomraning K.R."/>
        </authorList>
    </citation>
    <scope>NUCLEOTIDE SEQUENCE [LARGE SCALE GENOMIC DNA]</scope>
    <source>
        <strain evidence="2">CBS 7786</strain>
    </source>
</reference>
<protein>
    <submittedName>
        <fullName evidence="1">Uncharacterized protein</fullName>
    </submittedName>
</protein>
<name>A0ACC3T3X3_LIPKO</name>